<dbReference type="Pfam" id="PF13202">
    <property type="entry name" value="EF-hand_5"/>
    <property type="match status" value="1"/>
</dbReference>
<evidence type="ECO:0000313" key="7">
    <source>
        <dbReference type="Proteomes" id="UP000663870"/>
    </source>
</evidence>
<evidence type="ECO:0000313" key="4">
    <source>
        <dbReference type="EMBL" id="CAF0906257.1"/>
    </source>
</evidence>
<dbReference type="Proteomes" id="UP000663870">
    <property type="component" value="Unassembled WGS sequence"/>
</dbReference>
<dbReference type="Proteomes" id="UP000663854">
    <property type="component" value="Unassembled WGS sequence"/>
</dbReference>
<organism evidence="3 7">
    <name type="scientific">Rotaria sordida</name>
    <dbReference type="NCBI Taxonomy" id="392033"/>
    <lineage>
        <taxon>Eukaryota</taxon>
        <taxon>Metazoa</taxon>
        <taxon>Spiralia</taxon>
        <taxon>Gnathifera</taxon>
        <taxon>Rotifera</taxon>
        <taxon>Eurotatoria</taxon>
        <taxon>Bdelloidea</taxon>
        <taxon>Philodinida</taxon>
        <taxon>Philodinidae</taxon>
        <taxon>Rotaria</taxon>
    </lineage>
</organism>
<proteinExistence type="predicted"/>
<dbReference type="PROSITE" id="PS50222">
    <property type="entry name" value="EF_HAND_2"/>
    <property type="match status" value="1"/>
</dbReference>
<dbReference type="AlphaFoldDB" id="A0A813ZKJ4"/>
<dbReference type="InterPro" id="IPR011992">
    <property type="entry name" value="EF-hand-dom_pair"/>
</dbReference>
<evidence type="ECO:0000313" key="3">
    <source>
        <dbReference type="EMBL" id="CAF0899659.1"/>
    </source>
</evidence>
<dbReference type="SMART" id="SM00054">
    <property type="entry name" value="EFh"/>
    <property type="match status" value="1"/>
</dbReference>
<dbReference type="SUPFAM" id="SSF47473">
    <property type="entry name" value="EF-hand"/>
    <property type="match status" value="1"/>
</dbReference>
<dbReference type="InterPro" id="IPR018247">
    <property type="entry name" value="EF_Hand_1_Ca_BS"/>
</dbReference>
<keyword evidence="7" id="KW-1185">Reference proteome</keyword>
<evidence type="ECO:0000313" key="5">
    <source>
        <dbReference type="EMBL" id="CAF1168002.1"/>
    </source>
</evidence>
<dbReference type="Gene3D" id="1.10.238.10">
    <property type="entry name" value="EF-hand"/>
    <property type="match status" value="1"/>
</dbReference>
<keyword evidence="1" id="KW-0106">Calcium</keyword>
<gene>
    <name evidence="6" type="ORF">FNK824_LOCUS19901</name>
    <name evidence="3" type="ORF">JXQ802_LOCUS9085</name>
    <name evidence="4" type="ORF">PYM288_LOCUS9778</name>
    <name evidence="5" type="ORF">SEV965_LOCUS19351</name>
</gene>
<sequence length="433" mass="46576">MTNFDAAKALFVEVDTNQDGRIDRDEFRNWIANTGGLTSSCELSTSGLTLYDNATSRIDGNEYKVSSQNAFESTADLNTSYGVTTASAEFTGDTAIHTSTVQQTNQYLSQSGKNIYNDPNPQIVRRAATGGPITYEQKVLVRFLQPPAIPPPGPLIIKEVHPVQPPPPPPLIVRQRAQPLPTPSPLILRERPPIPPAPIASQTIVRCLPAVPVPPRSVIIERIPSLPQKPRDIIIERWIPYGPQPKRRTIVCRAPPAVPYPQPRNIIVVYEAPQARIVRQFKNLGVIQENPQNYIVRYGASLLDPATLVQLARNAGVIEDISPPAVSSSIYVGTGGNAVGFDQSNVTTGQSFSSSGTTSFGGIQLVRGTKAVNLGNANYASSSFIGDSALAGSTNIAKAGFNVGDASLTTTADINHGGQLNQTESQRFIQNHS</sequence>
<evidence type="ECO:0000256" key="1">
    <source>
        <dbReference type="ARBA" id="ARBA00022837"/>
    </source>
</evidence>
<dbReference type="GO" id="GO:0005509">
    <property type="term" value="F:calcium ion binding"/>
    <property type="evidence" value="ECO:0007669"/>
    <property type="project" value="InterPro"/>
</dbReference>
<dbReference type="EMBL" id="CAJNOU010001202">
    <property type="protein sequence ID" value="CAF1168002.1"/>
    <property type="molecule type" value="Genomic_DNA"/>
</dbReference>
<name>A0A813ZKJ4_9BILA</name>
<comment type="caution">
    <text evidence="3">The sequence shown here is derived from an EMBL/GenBank/DDBJ whole genome shotgun (WGS) entry which is preliminary data.</text>
</comment>
<feature type="domain" description="EF-hand" evidence="2">
    <location>
        <begin position="2"/>
        <end position="37"/>
    </location>
</feature>
<evidence type="ECO:0000313" key="6">
    <source>
        <dbReference type="EMBL" id="CAF3887983.1"/>
    </source>
</evidence>
<dbReference type="Proteomes" id="UP000663889">
    <property type="component" value="Unassembled WGS sequence"/>
</dbReference>
<reference evidence="3" key="1">
    <citation type="submission" date="2021-02" db="EMBL/GenBank/DDBJ databases">
        <authorList>
            <person name="Nowell W R."/>
        </authorList>
    </citation>
    <scope>NUCLEOTIDE SEQUENCE</scope>
</reference>
<dbReference type="Proteomes" id="UP000663874">
    <property type="component" value="Unassembled WGS sequence"/>
</dbReference>
<dbReference type="EMBL" id="CAJNOH010000147">
    <property type="protein sequence ID" value="CAF0906257.1"/>
    <property type="molecule type" value="Genomic_DNA"/>
</dbReference>
<dbReference type="EMBL" id="CAJOBE010003561">
    <property type="protein sequence ID" value="CAF3887983.1"/>
    <property type="molecule type" value="Genomic_DNA"/>
</dbReference>
<dbReference type="EMBL" id="CAJNOL010000165">
    <property type="protein sequence ID" value="CAF0899659.1"/>
    <property type="molecule type" value="Genomic_DNA"/>
</dbReference>
<dbReference type="PROSITE" id="PS00018">
    <property type="entry name" value="EF_HAND_1"/>
    <property type="match status" value="1"/>
</dbReference>
<dbReference type="InterPro" id="IPR002048">
    <property type="entry name" value="EF_hand_dom"/>
</dbReference>
<evidence type="ECO:0000259" key="2">
    <source>
        <dbReference type="PROSITE" id="PS50222"/>
    </source>
</evidence>
<protein>
    <recommendedName>
        <fullName evidence="2">EF-hand domain-containing protein</fullName>
    </recommendedName>
</protein>
<accession>A0A813ZKJ4</accession>